<dbReference type="InterPro" id="IPR000602">
    <property type="entry name" value="Glyco_hydro_38_N"/>
</dbReference>
<dbReference type="PANTHER" id="PTHR46017:SF1">
    <property type="entry name" value="ALPHA-MANNOSIDASE 2C1"/>
    <property type="match status" value="1"/>
</dbReference>
<dbReference type="InterPro" id="IPR013783">
    <property type="entry name" value="Ig-like_fold"/>
</dbReference>
<evidence type="ECO:0000256" key="5">
    <source>
        <dbReference type="SAM" id="MobiDB-lite"/>
    </source>
</evidence>
<sequence>MKRKNLKKAVSFMLATLMAASAMTQALAVREDPPSEAHIDSSWTMYLVPNAHIDTAWQWPYEDTARDVISDTFNRAITNLKSNENYKFTMSASKHYEWTKEYYPEMYEDVKELIANGQWDNPGGQVVEPDLNLPSGEALVRQSLEGQRFFEREFNQMSTVGYVPDTFGFNGQFPQILKKAGMDNFVTTKLNWQQQNTERDSDIFKWKAIDGTEVLAYAPMKDYVNIYSDSQIVNALKRNEQTGKETGVKKALGMMGNGDHGGGPDSGQYARVLQQDGSDAVQGANVEMATITEYFNSVRETEDLSKVRTVEGEMYFENHRGTYTSWARVKEYNRKNEILAEKAEKAGTLGNWLGVLPNAGSEDISKAWDKILINQFHDVLPGSSIPYQYEVTYNNQELAKNLLNNVQNDGLQAIAYKADTNVDGTPVLVFNPLSWERSDMVETTVRFTDAVPEQIAVYDGDTLVPSTVTARDEEKKTATIRFQANALPSVGFKIFTVKAGDGTVETNLSVEENDSLFVMENEFLKVEIDKETGNIAQVYNKKDNNRPVFADGYQGNEIHIYKDTGGSSYPAWDLVMDEMNADPVAILNDTPEAIEIIENSPDRVVVRVSRSWSNSSMYQDITLYPDSDRVDVKMHVNWNEDQRMIKISFPFAAESDHATYEIAYGALERPTTRDNSIDNAKFEVSGHKWADVTDDSGEFGASILNDSKYGWDAIQLKDEEGNVEATRLRLTALRSPMGAPVRCSGWDPSPYYIDKTTHDFTYSIYPHAGTWQEANSVQKAAELNYKAEAVQSERHDGDLGTAYSFATSSADNVPISVIKTPADDPDAKDKLIVRVYESDGQENTDVTLTLPSNVKSAKEVNLLEKDDEDLNKEITVDGNQIHFSMGKYEITTIALEVEPYGGEDVELKSAPVDLFDYYNVDAVSFNEDRKDGDYDGEGNTIPAELWKDSITFEGVDFDLGPTVDGYDNVVEAKGQTIALPEGNYKYVYLLGAAAGDGEKSGVFTVNYADGEQTNKEIKFADWDSELSGWDRFSNTDIRPYVRDQVGYFFTHFHNGTKDRMTVDNYQFIYAIPVDPEKGLESIQLPDAPGIKITAISVADSDYLRVAQEPTTQETVMLPAIENVRAELVTGEGALGDKATVTWDAADNIATYRIYRGTSEDFTVETGTLAGTVDGRKTSFTDTLPANGEYVYKVVATDNNSNLTELSAPSNIIEGGLDNAFLSVPQDKITAPGGYNNEEPYRACDGNTSTKWCYRQDGIYLQVDLGEGNSWTIDKFTLVNAGSENPNYITRDFRILTSDNGTDWTEQVKVTGNTENVVEIVLDEPVTARYYKLIPDYAGQTGSDANCPRIYEFQAWGRSSEALAPSAQDVGISLYKDPDDASKVVMDGTYTYVNATLSGKEGDSKLQWYQSTDGETFTPIEGATGLSYTMDKADALALAAIKFEVIPVDKDGVAGEAVSSSVVINSDSNVLVGKPVEADKQFNASEAGSMLTDGDLLTKWCADGVSEEDPRVAIIDMNGVYDLSKITLRHATAAYDEKVPGADERDRFKEYNTRKYNLYVSMDGKEWTQITAGENPDGVGVTEHTYNSGEAVGRYLKVEVTQGVALNDDGSPYDGNSCVRLYEVIGAGTILDFADKQTEDAEEDIDITDVVPENVKVVNATANRVPVVGDTIEASFDVAEEYKDYARFRWLVADSEDGPFSPIEDSYSSNMLVTEDLAGKWVRVSVRIDKGVTIYSSPVEISDSTSSVERTLTVSFPAGDVEISADGIDIGFANLTGLLKAEVLSDSPIQLTFTPVADGREFASITANGEEIPFDEDTDTYSYTFEGTMSRFDTEMEFSFTVVDKLVLRSTIEAANDLVGSDEYNDAVGAVQKKFDKALETAQAVEADKTATQDEIDEAWAELLKAIQMLSFKEGDVSALQALIDLLAGLNADDYTTDSWANFSEKYQNAVDVVNDSNPLEVDVIKATDELNEAVEQLVRLASKESLSAAIAKARSIEEVLDQYIEAGKAEFLEALANAQTVMDNRDASQQAVDDAESALVEAMSALRKIPNKDVLKELLYQATSIDRSKYTRASLAVLDAAITLGNKAMANDNIGQEEVDSVVKTLKKAQAGLETVSNSSSGGSHKGSGSSSSSGKTSGEGTAVAVPSAVVAAAQGVAAQQAYVRSDTTLPFTLKHGQAYCFKMTAVGTEAVPSFTVGNGDVLKTQFVAKVGNDYYFRVYAIGAPGQSAGVYTTLPGQNAQRQCVVTIG</sequence>
<feature type="compositionally biased region" description="Low complexity" evidence="5">
    <location>
        <begin position="2117"/>
        <end position="2140"/>
    </location>
</feature>
<keyword evidence="6" id="KW-0732">Signal</keyword>
<dbReference type="Gene3D" id="2.60.40.2700">
    <property type="match status" value="1"/>
</dbReference>
<dbReference type="Pfam" id="PF07554">
    <property type="entry name" value="FIVAR"/>
    <property type="match status" value="4"/>
</dbReference>
<evidence type="ECO:0000256" key="1">
    <source>
        <dbReference type="ARBA" id="ARBA00009792"/>
    </source>
</evidence>
<dbReference type="PANTHER" id="PTHR46017">
    <property type="entry name" value="ALPHA-MANNOSIDASE 2C1"/>
    <property type="match status" value="1"/>
</dbReference>
<evidence type="ECO:0000256" key="2">
    <source>
        <dbReference type="ARBA" id="ARBA00022723"/>
    </source>
</evidence>
<keyword evidence="2" id="KW-0479">Metal-binding</keyword>
<dbReference type="Proteomes" id="UP001298681">
    <property type="component" value="Unassembled WGS sequence"/>
</dbReference>
<evidence type="ECO:0000313" key="9">
    <source>
        <dbReference type="Proteomes" id="UP001298681"/>
    </source>
</evidence>
<gene>
    <name evidence="8" type="ORF">L0P57_05905</name>
</gene>
<dbReference type="InterPro" id="IPR015341">
    <property type="entry name" value="Glyco_hydro_38_cen"/>
</dbReference>
<dbReference type="InterPro" id="IPR013780">
    <property type="entry name" value="Glyco_hydro_b"/>
</dbReference>
<dbReference type="InterPro" id="IPR028995">
    <property type="entry name" value="Glyco_hydro_57/38_cen_sf"/>
</dbReference>
<dbReference type="Pfam" id="PF01074">
    <property type="entry name" value="Glyco_hydro_38N"/>
    <property type="match status" value="1"/>
</dbReference>
<dbReference type="SUPFAM" id="SSF88713">
    <property type="entry name" value="Glycoside hydrolase/deacetylase"/>
    <property type="match status" value="1"/>
</dbReference>
<dbReference type="CDD" id="cd10789">
    <property type="entry name" value="GH38N_AMII_ER_cytosolic"/>
    <property type="match status" value="1"/>
</dbReference>
<reference evidence="8 9" key="1">
    <citation type="submission" date="2022-01" db="EMBL/GenBank/DDBJ databases">
        <title>Collection of gut derived symbiotic bacterial strains cultured from healthy donors.</title>
        <authorList>
            <person name="Lin H."/>
            <person name="Kohout C."/>
            <person name="Waligurski E."/>
            <person name="Pamer E.G."/>
        </authorList>
    </citation>
    <scope>NUCLEOTIDE SEQUENCE [LARGE SCALE GENOMIC DNA]</scope>
    <source>
        <strain evidence="8 9">DFI.7.58</strain>
    </source>
</reference>
<dbReference type="Gene3D" id="1.20.1270.50">
    <property type="entry name" value="Glycoside hydrolase family 38, central domain"/>
    <property type="match status" value="1"/>
</dbReference>
<feature type="chain" id="PRO_5046309378" evidence="6">
    <location>
        <begin position="29"/>
        <end position="2249"/>
    </location>
</feature>
<dbReference type="InterPro" id="IPR056284">
    <property type="entry name" value="AIR9-like_A9"/>
</dbReference>
<accession>A0ABS9MI23</accession>
<dbReference type="InterPro" id="IPR000421">
    <property type="entry name" value="FA58C"/>
</dbReference>
<evidence type="ECO:0000256" key="6">
    <source>
        <dbReference type="SAM" id="SignalP"/>
    </source>
</evidence>
<dbReference type="RefSeq" id="WP_237966638.1">
    <property type="nucleotide sequence ID" value="NZ_JAKNHQ010000006.1"/>
</dbReference>
<keyword evidence="4" id="KW-0326">Glycosidase</keyword>
<dbReference type="Pfam" id="PF23197">
    <property type="entry name" value="IG_AIR9"/>
    <property type="match status" value="1"/>
</dbReference>
<keyword evidence="9" id="KW-1185">Reference proteome</keyword>
<dbReference type="SUPFAM" id="SSF88688">
    <property type="entry name" value="Families 57/38 glycoside transferase middle domain"/>
    <property type="match status" value="1"/>
</dbReference>
<dbReference type="Pfam" id="PF09261">
    <property type="entry name" value="Alpha-mann_mid"/>
    <property type="match status" value="1"/>
</dbReference>
<comment type="caution">
    <text evidence="8">The sequence shown here is derived from an EMBL/GenBank/DDBJ whole genome shotgun (WGS) entry which is preliminary data.</text>
</comment>
<dbReference type="InterPro" id="IPR008979">
    <property type="entry name" value="Galactose-bd-like_sf"/>
</dbReference>
<feature type="signal peptide" evidence="6">
    <location>
        <begin position="1"/>
        <end position="28"/>
    </location>
</feature>
<protein>
    <submittedName>
        <fullName evidence="8">Discoidin domain-containing protein</fullName>
    </submittedName>
</protein>
<dbReference type="Pfam" id="PF17677">
    <property type="entry name" value="Glyco_hydro38C2"/>
    <property type="match status" value="1"/>
</dbReference>
<feature type="domain" description="F5/8 type C" evidence="7">
    <location>
        <begin position="1209"/>
        <end position="1357"/>
    </location>
</feature>
<dbReference type="Gene3D" id="2.60.40.1180">
    <property type="entry name" value="Golgi alpha-mannosidase II"/>
    <property type="match status" value="1"/>
</dbReference>
<dbReference type="Gene3D" id="3.20.110.10">
    <property type="entry name" value="Glycoside hydrolase 38, N terminal domain"/>
    <property type="match status" value="1"/>
</dbReference>
<dbReference type="Pfam" id="PF00754">
    <property type="entry name" value="F5_F8_type_C"/>
    <property type="match status" value="2"/>
</dbReference>
<dbReference type="EMBL" id="JAKNHQ010000006">
    <property type="protein sequence ID" value="MCG4610465.1"/>
    <property type="molecule type" value="Genomic_DNA"/>
</dbReference>
<proteinExistence type="inferred from homology"/>
<evidence type="ECO:0000256" key="4">
    <source>
        <dbReference type="ARBA" id="ARBA00023295"/>
    </source>
</evidence>
<dbReference type="PROSITE" id="PS50022">
    <property type="entry name" value="FA58C_3"/>
    <property type="match status" value="2"/>
</dbReference>
<dbReference type="Gene3D" id="1.20.1270.70">
    <property type="entry name" value="Designed single chain three-helix bundle"/>
    <property type="match status" value="1"/>
</dbReference>
<dbReference type="InterPro" id="IPR011682">
    <property type="entry name" value="Glyco_hydro_38_C"/>
</dbReference>
<organism evidence="8 9">
    <name type="scientific">Anaeromassilibacillus senegalensis</name>
    <dbReference type="NCBI Taxonomy" id="1673717"/>
    <lineage>
        <taxon>Bacteria</taxon>
        <taxon>Bacillati</taxon>
        <taxon>Bacillota</taxon>
        <taxon>Clostridia</taxon>
        <taxon>Eubacteriales</taxon>
        <taxon>Acutalibacteraceae</taxon>
        <taxon>Anaeromassilibacillus</taxon>
    </lineage>
</organism>
<feature type="domain" description="F5/8 type C" evidence="7">
    <location>
        <begin position="1458"/>
        <end position="1597"/>
    </location>
</feature>
<dbReference type="Gene3D" id="1.20.1270.90">
    <property type="entry name" value="AF1782-like"/>
    <property type="match status" value="3"/>
</dbReference>
<dbReference type="Gene3D" id="2.70.98.30">
    <property type="entry name" value="Golgi alpha-mannosidase II, domain 4"/>
    <property type="match status" value="1"/>
</dbReference>
<evidence type="ECO:0000313" key="8">
    <source>
        <dbReference type="EMBL" id="MCG4610465.1"/>
    </source>
</evidence>
<keyword evidence="3" id="KW-0378">Hydrolase</keyword>
<dbReference type="InterPro" id="IPR041147">
    <property type="entry name" value="GH38_C"/>
</dbReference>
<dbReference type="Pfam" id="PF07748">
    <property type="entry name" value="Glyco_hydro_38C"/>
    <property type="match status" value="1"/>
</dbReference>
<dbReference type="SUPFAM" id="SSF49785">
    <property type="entry name" value="Galactose-binding domain-like"/>
    <property type="match status" value="2"/>
</dbReference>
<dbReference type="InterPro" id="IPR011013">
    <property type="entry name" value="Gal_mutarotase_sf_dom"/>
</dbReference>
<dbReference type="InterPro" id="IPR027291">
    <property type="entry name" value="Glyco_hydro_38_N_sf"/>
</dbReference>
<name>A0ABS9MI23_9FIRM</name>
<dbReference type="Gene3D" id="2.60.40.10">
    <property type="entry name" value="Immunoglobulins"/>
    <property type="match status" value="1"/>
</dbReference>
<dbReference type="InterPro" id="IPR011330">
    <property type="entry name" value="Glyco_hydro/deAcase_b/a-brl"/>
</dbReference>
<comment type="similarity">
    <text evidence="1">Belongs to the glycosyl hydrolase 38 family.</text>
</comment>
<feature type="region of interest" description="Disordered" evidence="5">
    <location>
        <begin position="2114"/>
        <end position="2140"/>
    </location>
</feature>
<dbReference type="InterPro" id="IPR037094">
    <property type="entry name" value="Glyco_hydro_38_cen_sf"/>
</dbReference>
<dbReference type="Gene3D" id="2.60.120.260">
    <property type="entry name" value="Galactose-binding domain-like"/>
    <property type="match status" value="2"/>
</dbReference>
<dbReference type="SUPFAM" id="SSF74650">
    <property type="entry name" value="Galactose mutarotase-like"/>
    <property type="match status" value="1"/>
</dbReference>
<evidence type="ECO:0000256" key="3">
    <source>
        <dbReference type="ARBA" id="ARBA00022801"/>
    </source>
</evidence>
<dbReference type="Gene3D" id="2.60.40.2220">
    <property type="match status" value="1"/>
</dbReference>
<dbReference type="SMART" id="SM00872">
    <property type="entry name" value="Alpha-mann_mid"/>
    <property type="match status" value="1"/>
</dbReference>
<evidence type="ECO:0000259" key="7">
    <source>
        <dbReference type="PROSITE" id="PS50022"/>
    </source>
</evidence>